<feature type="domain" description="DUF1996" evidence="2">
    <location>
        <begin position="32"/>
        <end position="277"/>
    </location>
</feature>
<name>A0A9P4QYF8_9PLEO</name>
<dbReference type="Pfam" id="PF09362">
    <property type="entry name" value="DUF1996"/>
    <property type="match status" value="1"/>
</dbReference>
<dbReference type="EMBL" id="ML996162">
    <property type="protein sequence ID" value="KAF2733399.1"/>
    <property type="molecule type" value="Genomic_DNA"/>
</dbReference>
<dbReference type="PANTHER" id="PTHR43662:SF7">
    <property type="entry name" value="DUF1996 DOMAIN-CONTAINING PROTEIN"/>
    <property type="match status" value="1"/>
</dbReference>
<sequence>MKSVANLIAFAGVANAFWRMECHSRTGVARLDPLVDPEEISSHGHVIHGGSNFGAVTTYEGLRSSECTSCRVRQDASAYWTPTLNFIHDNGTTELVPQIGGMLAYYLLYGKDIQAFPAGFQMLAGDTRLRNFSGPVPDPEKSLWGPGDKTQHALGQKALGFNCLNYQKDPEPSMYRHFLPDKGYMDANCVDGIRAELFFPSCWDGKSLDSKNHMDHMRYPDLVNDGTCPEGYETRVPSLFYETIWGTDAFKGVSGQFVFGNGDPTGYGYHGDFITGWDVDFLQSAIKTCTNPSGNIVDCPLFDIQTEAEGAKCTFKQPKMLVADNCEGPSDGLCGNVPIQNGPGYASPLAPGNGEKPTGGYTPPAATEAPTSFAPVPTLSYTTPKSAITDKYGGGISVLNVNGGAAEPSEVNAAETPAAVVTSNAAEAPAPTPPPAAEQPEGKIISTSTFTSAGIVYEMAIEEVVQYVTVDAPAAKLRKRHHHHMHRRDREHGLLRY</sequence>
<dbReference type="PANTHER" id="PTHR43662">
    <property type="match status" value="1"/>
</dbReference>
<protein>
    <submittedName>
        <fullName evidence="3">WSC domain-containing protein</fullName>
    </submittedName>
</protein>
<evidence type="ECO:0000313" key="3">
    <source>
        <dbReference type="EMBL" id="KAF2733399.1"/>
    </source>
</evidence>
<dbReference type="AlphaFoldDB" id="A0A9P4QYF8"/>
<reference evidence="3" key="1">
    <citation type="journal article" date="2020" name="Stud. Mycol.">
        <title>101 Dothideomycetes genomes: a test case for predicting lifestyles and emergence of pathogens.</title>
        <authorList>
            <person name="Haridas S."/>
            <person name="Albert R."/>
            <person name="Binder M."/>
            <person name="Bloem J."/>
            <person name="Labutti K."/>
            <person name="Salamov A."/>
            <person name="Andreopoulos B."/>
            <person name="Baker S."/>
            <person name="Barry K."/>
            <person name="Bills G."/>
            <person name="Bluhm B."/>
            <person name="Cannon C."/>
            <person name="Castanera R."/>
            <person name="Culley D."/>
            <person name="Daum C."/>
            <person name="Ezra D."/>
            <person name="Gonzalez J."/>
            <person name="Henrissat B."/>
            <person name="Kuo A."/>
            <person name="Liang C."/>
            <person name="Lipzen A."/>
            <person name="Lutzoni F."/>
            <person name="Magnuson J."/>
            <person name="Mondo S."/>
            <person name="Nolan M."/>
            <person name="Ohm R."/>
            <person name="Pangilinan J."/>
            <person name="Park H.-J."/>
            <person name="Ramirez L."/>
            <person name="Alfaro M."/>
            <person name="Sun H."/>
            <person name="Tritt A."/>
            <person name="Yoshinaga Y."/>
            <person name="Zwiers L.-H."/>
            <person name="Turgeon B."/>
            <person name="Goodwin S."/>
            <person name="Spatafora J."/>
            <person name="Crous P."/>
            <person name="Grigoriev I."/>
        </authorList>
    </citation>
    <scope>NUCLEOTIDE SEQUENCE</scope>
    <source>
        <strain evidence="3">CBS 125425</strain>
    </source>
</reference>
<dbReference type="Proteomes" id="UP000799444">
    <property type="component" value="Unassembled WGS sequence"/>
</dbReference>
<feature type="compositionally biased region" description="Basic and acidic residues" evidence="1">
    <location>
        <begin position="488"/>
        <end position="497"/>
    </location>
</feature>
<accession>A0A9P4QYF8</accession>
<evidence type="ECO:0000259" key="2">
    <source>
        <dbReference type="Pfam" id="PF09362"/>
    </source>
</evidence>
<comment type="caution">
    <text evidence="3">The sequence shown here is derived from an EMBL/GenBank/DDBJ whole genome shotgun (WGS) entry which is preliminary data.</text>
</comment>
<dbReference type="InterPro" id="IPR018535">
    <property type="entry name" value="DUF1996"/>
</dbReference>
<feature type="compositionally biased region" description="Basic residues" evidence="1">
    <location>
        <begin position="477"/>
        <end position="487"/>
    </location>
</feature>
<evidence type="ECO:0000313" key="4">
    <source>
        <dbReference type="Proteomes" id="UP000799444"/>
    </source>
</evidence>
<feature type="region of interest" description="Disordered" evidence="1">
    <location>
        <begin position="477"/>
        <end position="497"/>
    </location>
</feature>
<gene>
    <name evidence="3" type="ORF">EJ04DRAFT_513271</name>
</gene>
<proteinExistence type="predicted"/>
<organism evidence="3 4">
    <name type="scientific">Polyplosphaeria fusca</name>
    <dbReference type="NCBI Taxonomy" id="682080"/>
    <lineage>
        <taxon>Eukaryota</taxon>
        <taxon>Fungi</taxon>
        <taxon>Dikarya</taxon>
        <taxon>Ascomycota</taxon>
        <taxon>Pezizomycotina</taxon>
        <taxon>Dothideomycetes</taxon>
        <taxon>Pleosporomycetidae</taxon>
        <taxon>Pleosporales</taxon>
        <taxon>Tetraplosphaeriaceae</taxon>
        <taxon>Polyplosphaeria</taxon>
    </lineage>
</organism>
<dbReference type="OrthoDB" id="74764at2759"/>
<feature type="region of interest" description="Disordered" evidence="1">
    <location>
        <begin position="423"/>
        <end position="444"/>
    </location>
</feature>
<keyword evidence="4" id="KW-1185">Reference proteome</keyword>
<evidence type="ECO:0000256" key="1">
    <source>
        <dbReference type="SAM" id="MobiDB-lite"/>
    </source>
</evidence>